<name>A0A4C1WA15_EUMVA</name>
<keyword evidence="2" id="KW-1185">Reference proteome</keyword>
<reference evidence="1 2" key="1">
    <citation type="journal article" date="2019" name="Commun. Biol.">
        <title>The bagworm genome reveals a unique fibroin gene that provides high tensile strength.</title>
        <authorList>
            <person name="Kono N."/>
            <person name="Nakamura H."/>
            <person name="Ohtoshi R."/>
            <person name="Tomita M."/>
            <person name="Numata K."/>
            <person name="Arakawa K."/>
        </authorList>
    </citation>
    <scope>NUCLEOTIDE SEQUENCE [LARGE SCALE GENOMIC DNA]</scope>
</reference>
<gene>
    <name evidence="1" type="ORF">EVAR_33610_1</name>
</gene>
<dbReference type="EMBL" id="BGZK01000512">
    <property type="protein sequence ID" value="GBP47893.1"/>
    <property type="molecule type" value="Genomic_DNA"/>
</dbReference>
<sequence>MAALTGLLHRVAFWTTWHPGCLRSSVVFPTQGSWTKATVRCAVINVTAITCQTGQALLERVRGMTYQKIS</sequence>
<accession>A0A4C1WA15</accession>
<dbReference type="Proteomes" id="UP000299102">
    <property type="component" value="Unassembled WGS sequence"/>
</dbReference>
<evidence type="ECO:0000313" key="1">
    <source>
        <dbReference type="EMBL" id="GBP47893.1"/>
    </source>
</evidence>
<organism evidence="1 2">
    <name type="scientific">Eumeta variegata</name>
    <name type="common">Bagworm moth</name>
    <name type="synonym">Eumeta japonica</name>
    <dbReference type="NCBI Taxonomy" id="151549"/>
    <lineage>
        <taxon>Eukaryota</taxon>
        <taxon>Metazoa</taxon>
        <taxon>Ecdysozoa</taxon>
        <taxon>Arthropoda</taxon>
        <taxon>Hexapoda</taxon>
        <taxon>Insecta</taxon>
        <taxon>Pterygota</taxon>
        <taxon>Neoptera</taxon>
        <taxon>Endopterygota</taxon>
        <taxon>Lepidoptera</taxon>
        <taxon>Glossata</taxon>
        <taxon>Ditrysia</taxon>
        <taxon>Tineoidea</taxon>
        <taxon>Psychidae</taxon>
        <taxon>Oiketicinae</taxon>
        <taxon>Eumeta</taxon>
    </lineage>
</organism>
<proteinExistence type="predicted"/>
<dbReference type="AlphaFoldDB" id="A0A4C1WA15"/>
<evidence type="ECO:0000313" key="2">
    <source>
        <dbReference type="Proteomes" id="UP000299102"/>
    </source>
</evidence>
<protein>
    <submittedName>
        <fullName evidence="1">Uncharacterized protein</fullName>
    </submittedName>
</protein>
<comment type="caution">
    <text evidence="1">The sequence shown here is derived from an EMBL/GenBank/DDBJ whole genome shotgun (WGS) entry which is preliminary data.</text>
</comment>